<dbReference type="PANTHER" id="PTHR13887">
    <property type="entry name" value="GLUTATHIONE S-TRANSFERASE KAPPA"/>
    <property type="match status" value="1"/>
</dbReference>
<organism evidence="9 10">
    <name type="scientific">Candidatus Gottesmanbacteria bacterium GW2011_GWB1_44_11c</name>
    <dbReference type="NCBI Taxonomy" id="1618447"/>
    <lineage>
        <taxon>Bacteria</taxon>
        <taxon>Candidatus Gottesmaniibacteriota</taxon>
    </lineage>
</organism>
<dbReference type="SUPFAM" id="SSF52833">
    <property type="entry name" value="Thioredoxin-like"/>
    <property type="match status" value="1"/>
</dbReference>
<protein>
    <submittedName>
        <fullName evidence="9">Periplasmic thiol:disulfide interchange protein DsbA</fullName>
    </submittedName>
</protein>
<keyword evidence="4" id="KW-1015">Disulfide bond</keyword>
<keyword evidence="7" id="KW-1133">Transmembrane helix</keyword>
<keyword evidence="3" id="KW-0560">Oxidoreductase</keyword>
<evidence type="ECO:0000259" key="8">
    <source>
        <dbReference type="PROSITE" id="PS51352"/>
    </source>
</evidence>
<dbReference type="InterPro" id="IPR012336">
    <property type="entry name" value="Thioredoxin-like_fold"/>
</dbReference>
<dbReference type="Gene3D" id="3.40.30.10">
    <property type="entry name" value="Glutaredoxin"/>
    <property type="match status" value="1"/>
</dbReference>
<feature type="transmembrane region" description="Helical" evidence="7">
    <location>
        <begin position="12"/>
        <end position="31"/>
    </location>
</feature>
<evidence type="ECO:0000256" key="6">
    <source>
        <dbReference type="SAM" id="MobiDB-lite"/>
    </source>
</evidence>
<proteinExistence type="inferred from homology"/>
<dbReference type="InterPro" id="IPR013766">
    <property type="entry name" value="Thioredoxin_domain"/>
</dbReference>
<evidence type="ECO:0000256" key="5">
    <source>
        <dbReference type="ARBA" id="ARBA00023284"/>
    </source>
</evidence>
<dbReference type="Pfam" id="PF13462">
    <property type="entry name" value="Thioredoxin_4"/>
    <property type="match status" value="1"/>
</dbReference>
<evidence type="ECO:0000256" key="4">
    <source>
        <dbReference type="ARBA" id="ARBA00023157"/>
    </source>
</evidence>
<evidence type="ECO:0000256" key="2">
    <source>
        <dbReference type="ARBA" id="ARBA00022729"/>
    </source>
</evidence>
<evidence type="ECO:0000256" key="1">
    <source>
        <dbReference type="ARBA" id="ARBA00005791"/>
    </source>
</evidence>
<keyword evidence="2" id="KW-0732">Signal</keyword>
<comment type="similarity">
    <text evidence="1">Belongs to the thioredoxin family. DsbA subfamily.</text>
</comment>
<evidence type="ECO:0000256" key="7">
    <source>
        <dbReference type="SAM" id="Phobius"/>
    </source>
</evidence>
<dbReference type="PROSITE" id="PS51352">
    <property type="entry name" value="THIOREDOXIN_2"/>
    <property type="match status" value="1"/>
</dbReference>
<reference evidence="9 10" key="1">
    <citation type="journal article" date="2015" name="Nature">
        <title>rRNA introns, odd ribosomes, and small enigmatic genomes across a large radiation of phyla.</title>
        <authorList>
            <person name="Brown C.T."/>
            <person name="Hug L.A."/>
            <person name="Thomas B.C."/>
            <person name="Sharon I."/>
            <person name="Castelle C.J."/>
            <person name="Singh A."/>
            <person name="Wilkins M.J."/>
            <person name="Williams K.H."/>
            <person name="Banfield J.F."/>
        </authorList>
    </citation>
    <scope>NUCLEOTIDE SEQUENCE [LARGE SCALE GENOMIC DNA]</scope>
</reference>
<evidence type="ECO:0000313" key="9">
    <source>
        <dbReference type="EMBL" id="KKT37547.1"/>
    </source>
</evidence>
<comment type="caution">
    <text evidence="9">The sequence shown here is derived from an EMBL/GenBank/DDBJ whole genome shotgun (WGS) entry which is preliminary data.</text>
</comment>
<name>A0A0G1J0D0_9BACT</name>
<evidence type="ECO:0000313" key="10">
    <source>
        <dbReference type="Proteomes" id="UP000034617"/>
    </source>
</evidence>
<keyword evidence="7" id="KW-0472">Membrane</keyword>
<dbReference type="AlphaFoldDB" id="A0A0G1J0D0"/>
<keyword evidence="7" id="KW-0812">Transmembrane</keyword>
<feature type="compositionally biased region" description="Basic and acidic residues" evidence="6">
    <location>
        <begin position="73"/>
        <end position="84"/>
    </location>
</feature>
<dbReference type="Proteomes" id="UP000034617">
    <property type="component" value="Unassembled WGS sequence"/>
</dbReference>
<dbReference type="PANTHER" id="PTHR13887:SF14">
    <property type="entry name" value="DISULFIDE BOND FORMATION PROTEIN D"/>
    <property type="match status" value="1"/>
</dbReference>
<dbReference type="InterPro" id="IPR036249">
    <property type="entry name" value="Thioredoxin-like_sf"/>
</dbReference>
<dbReference type="EMBL" id="LCHM01000024">
    <property type="protein sequence ID" value="KKT37547.1"/>
    <property type="molecule type" value="Genomic_DNA"/>
</dbReference>
<feature type="region of interest" description="Disordered" evidence="6">
    <location>
        <begin position="47"/>
        <end position="84"/>
    </location>
</feature>
<gene>
    <name evidence="9" type="ORF">UW22_C0024G0014</name>
</gene>
<sequence>MQNTPQDTPFNTTPVLVTLLILASFFLGSLWTKVQFLEKTNAKTIPSLKQAANPSPENKETPPDQPSPQKAGKKPEITEKDHVRGNSNAKVTLVEYSDMECPFCKRFHPTMLQVMKEYQDKVKWIFRHYPLPFHANAQKEGEASECAAKLGGNEAFWKYIDAILERTTSGGTGFALDKLVPLAVEIGLDKSTFETCLDSGEFTQKVKDHMTSGTAEGVTGTPGTIVIDANGDTQLIPGALPYEQIKPMIDAALQTQ</sequence>
<feature type="domain" description="Thioredoxin" evidence="8">
    <location>
        <begin position="56"/>
        <end position="254"/>
    </location>
</feature>
<dbReference type="GO" id="GO:0016491">
    <property type="term" value="F:oxidoreductase activity"/>
    <property type="evidence" value="ECO:0007669"/>
    <property type="project" value="UniProtKB-KW"/>
</dbReference>
<accession>A0A0G1J0D0</accession>
<evidence type="ECO:0000256" key="3">
    <source>
        <dbReference type="ARBA" id="ARBA00023002"/>
    </source>
</evidence>
<keyword evidence="5" id="KW-0676">Redox-active center</keyword>